<dbReference type="PANTHER" id="PTHR30251">
    <property type="entry name" value="PILUS ASSEMBLY CHAPERONE"/>
    <property type="match status" value="1"/>
</dbReference>
<gene>
    <name evidence="11" type="ORF">SAMN05216522_106148</name>
</gene>
<dbReference type="PANTHER" id="PTHR30251:SF2">
    <property type="entry name" value="FIMBRIAL CHAPERONE YADV-RELATED"/>
    <property type="match status" value="1"/>
</dbReference>
<keyword evidence="4" id="KW-0732">Signal</keyword>
<feature type="domain" description="Pili assembly chaperone C-terminal" evidence="10">
    <location>
        <begin position="174"/>
        <end position="235"/>
    </location>
</feature>
<evidence type="ECO:0000256" key="1">
    <source>
        <dbReference type="ARBA" id="ARBA00004418"/>
    </source>
</evidence>
<evidence type="ECO:0000256" key="6">
    <source>
        <dbReference type="ARBA" id="ARBA00023186"/>
    </source>
</evidence>
<dbReference type="GO" id="GO:0030288">
    <property type="term" value="C:outer membrane-bounded periplasmic space"/>
    <property type="evidence" value="ECO:0007669"/>
    <property type="project" value="InterPro"/>
</dbReference>
<evidence type="ECO:0000256" key="5">
    <source>
        <dbReference type="ARBA" id="ARBA00022764"/>
    </source>
</evidence>
<dbReference type="InterPro" id="IPR050643">
    <property type="entry name" value="Periplasmic_pilus_chap"/>
</dbReference>
<evidence type="ECO:0000259" key="9">
    <source>
        <dbReference type="Pfam" id="PF00345"/>
    </source>
</evidence>
<dbReference type="AlphaFoldDB" id="A0A1H9IQ53"/>
<dbReference type="Proteomes" id="UP000242515">
    <property type="component" value="Unassembled WGS sequence"/>
</dbReference>
<feature type="domain" description="Pili assembly chaperone N-terminal" evidence="9">
    <location>
        <begin position="29"/>
        <end position="151"/>
    </location>
</feature>
<evidence type="ECO:0000256" key="8">
    <source>
        <dbReference type="RuleBase" id="RU003918"/>
    </source>
</evidence>
<dbReference type="PRINTS" id="PR00969">
    <property type="entry name" value="CHAPERONPILI"/>
</dbReference>
<dbReference type="PROSITE" id="PS00635">
    <property type="entry name" value="PILI_CHAPERONE"/>
    <property type="match status" value="1"/>
</dbReference>
<keyword evidence="12" id="KW-1185">Reference proteome</keyword>
<dbReference type="InterPro" id="IPR001829">
    <property type="entry name" value="Pili_assmbl_chaperone_bac"/>
</dbReference>
<evidence type="ECO:0000256" key="7">
    <source>
        <dbReference type="ARBA" id="ARBA00023319"/>
    </source>
</evidence>
<evidence type="ECO:0000259" key="10">
    <source>
        <dbReference type="Pfam" id="PF02753"/>
    </source>
</evidence>
<comment type="similarity">
    <text evidence="2 8">Belongs to the periplasmic pilus chaperone family.</text>
</comment>
<evidence type="ECO:0000313" key="12">
    <source>
        <dbReference type="Proteomes" id="UP000242515"/>
    </source>
</evidence>
<reference evidence="12" key="1">
    <citation type="submission" date="2016-10" db="EMBL/GenBank/DDBJ databases">
        <authorList>
            <person name="Varghese N."/>
            <person name="Submissions S."/>
        </authorList>
    </citation>
    <scope>NUCLEOTIDE SEQUENCE [LARGE SCALE GENOMIC DNA]</scope>
    <source>
        <strain evidence="12">8N4</strain>
    </source>
</reference>
<keyword evidence="3" id="KW-1029">Fimbrium biogenesis</keyword>
<keyword evidence="5" id="KW-0574">Periplasm</keyword>
<protein>
    <submittedName>
        <fullName evidence="11">Chaperone protein EcpD</fullName>
    </submittedName>
</protein>
<dbReference type="InterPro" id="IPR016147">
    <property type="entry name" value="Pili_assmbl_chaperone_N"/>
</dbReference>
<dbReference type="GO" id="GO:0071555">
    <property type="term" value="P:cell wall organization"/>
    <property type="evidence" value="ECO:0007669"/>
    <property type="project" value="InterPro"/>
</dbReference>
<evidence type="ECO:0000313" key="11">
    <source>
        <dbReference type="EMBL" id="SEQ76891.1"/>
    </source>
</evidence>
<dbReference type="InterPro" id="IPR018046">
    <property type="entry name" value="Pili_assmbl_chaperone_CS"/>
</dbReference>
<dbReference type="Pfam" id="PF00345">
    <property type="entry name" value="PapD_N"/>
    <property type="match status" value="1"/>
</dbReference>
<dbReference type="EMBL" id="FOGC01000006">
    <property type="protein sequence ID" value="SEQ76891.1"/>
    <property type="molecule type" value="Genomic_DNA"/>
</dbReference>
<dbReference type="STRING" id="988801.SAMN05216522_106148"/>
<dbReference type="InterPro" id="IPR016148">
    <property type="entry name" value="Pili_assmbl_chaperone_C"/>
</dbReference>
<dbReference type="OrthoDB" id="9131059at2"/>
<proteinExistence type="inferred from homology"/>
<accession>A0A1H9IQ53</accession>
<name>A0A1H9IQ53_9GAMM</name>
<dbReference type="Pfam" id="PF02753">
    <property type="entry name" value="PapD_C"/>
    <property type="match status" value="1"/>
</dbReference>
<dbReference type="SUPFAM" id="SSF49354">
    <property type="entry name" value="PapD-like"/>
    <property type="match status" value="1"/>
</dbReference>
<dbReference type="InterPro" id="IPR008962">
    <property type="entry name" value="PapD-like_sf"/>
</dbReference>
<dbReference type="InterPro" id="IPR036316">
    <property type="entry name" value="Pili_assmbl_chap_C_dom_sf"/>
</dbReference>
<dbReference type="RefSeq" id="WP_092675797.1">
    <property type="nucleotide sequence ID" value="NZ_FOGC01000006.1"/>
</dbReference>
<comment type="subcellular location">
    <subcellularLocation>
        <location evidence="1 8">Periplasm</location>
    </subcellularLocation>
</comment>
<organism evidence="11 12">
    <name type="scientific">Rosenbergiella nectarea</name>
    <dbReference type="NCBI Taxonomy" id="988801"/>
    <lineage>
        <taxon>Bacteria</taxon>
        <taxon>Pseudomonadati</taxon>
        <taxon>Pseudomonadota</taxon>
        <taxon>Gammaproteobacteria</taxon>
        <taxon>Enterobacterales</taxon>
        <taxon>Erwiniaceae</taxon>
        <taxon>Rosenbergiella</taxon>
    </lineage>
</organism>
<dbReference type="Gene3D" id="2.60.40.10">
    <property type="entry name" value="Immunoglobulins"/>
    <property type="match status" value="2"/>
</dbReference>
<keyword evidence="7" id="KW-0393">Immunoglobulin domain</keyword>
<evidence type="ECO:0000256" key="3">
    <source>
        <dbReference type="ARBA" id="ARBA00022558"/>
    </source>
</evidence>
<dbReference type="InterPro" id="IPR013783">
    <property type="entry name" value="Ig-like_fold"/>
</dbReference>
<keyword evidence="6 8" id="KW-0143">Chaperone</keyword>
<evidence type="ECO:0000256" key="4">
    <source>
        <dbReference type="ARBA" id="ARBA00022729"/>
    </source>
</evidence>
<dbReference type="SUPFAM" id="SSF49584">
    <property type="entry name" value="Periplasmic chaperone C-domain"/>
    <property type="match status" value="1"/>
</dbReference>
<sequence>MRQAIRISVKGLALIFLVTSGLWSHCYAGVTLTGTRIVFLEGQQEKIVRTSNKGERPALVQVWVDEGQSTVEGTELETPFMAIPPLFRMEPGKGQSIRVRYLGQDLPTDRESVFWFNLLEIPPDGGGEAPSERLSLAFKTRIKLFYRPASLTESSADQGAKIQWKLGQNGELVVANPTPYYLSFYSVGLSAGGRTQELALSMLKPFSEQKIILPSAVRNKIFNKINFELINDYGNGIQYQGQYREGKGFTVSKK</sequence>
<evidence type="ECO:0000256" key="2">
    <source>
        <dbReference type="ARBA" id="ARBA00007399"/>
    </source>
</evidence>